<sequence>MTRRRDGQKDWLHRRIGIPVLILLPDRTLTLASIVFHRLSRYTPRMSSLPEIISSTSNPLIKTLRSLERKKGRAETGLFLAEGARLVEQGLSAGWELDSLVVSASSAERSFVRDLVARASKSGTRTVQVTDRLAGQIARKDNPQAVIGAFKQTAPKLGDLSVPKSSLWVALYEVRDPGNLGTILRTADCAGISGVLLIGQCCDPYSVEAVRASMGSIFDIPFARSSFEDFNTWRTGKGLSMFAASVNGTVRHTEADMTGPSIILMGNEQAGLPDDAEAKCDTLCLIPMRGGADSLNLAQATAIMTYEAWRQRGFA</sequence>
<gene>
    <name evidence="5" type="ORF">O4G74_09345</name>
</gene>
<evidence type="ECO:0000313" key="5">
    <source>
        <dbReference type="EMBL" id="MCZ4298260.1"/>
    </source>
</evidence>
<evidence type="ECO:0000256" key="1">
    <source>
        <dbReference type="ARBA" id="ARBA00007228"/>
    </source>
</evidence>
<dbReference type="Pfam" id="PF22435">
    <property type="entry name" value="MRM3-like_sub_bind"/>
    <property type="match status" value="1"/>
</dbReference>
<dbReference type="RefSeq" id="WP_269402340.1">
    <property type="nucleotide sequence ID" value="NZ_JAPWGW010000003.1"/>
</dbReference>
<organism evidence="5 6">
    <name type="scientific">Henriciella marina</name>
    <dbReference type="NCBI Taxonomy" id="453851"/>
    <lineage>
        <taxon>Bacteria</taxon>
        <taxon>Pseudomonadati</taxon>
        <taxon>Pseudomonadota</taxon>
        <taxon>Alphaproteobacteria</taxon>
        <taxon>Hyphomonadales</taxon>
        <taxon>Hyphomonadaceae</taxon>
        <taxon>Henriciella</taxon>
    </lineage>
</organism>
<dbReference type="CDD" id="cd18095">
    <property type="entry name" value="SpoU-like_rRNA-MTase"/>
    <property type="match status" value="1"/>
</dbReference>
<dbReference type="InterPro" id="IPR001537">
    <property type="entry name" value="SpoU_MeTrfase"/>
</dbReference>
<keyword evidence="6" id="KW-1185">Reference proteome</keyword>
<evidence type="ECO:0000259" key="4">
    <source>
        <dbReference type="SMART" id="SM00967"/>
    </source>
</evidence>
<comment type="caution">
    <text evidence="5">The sequence shown here is derived from an EMBL/GenBank/DDBJ whole genome shotgun (WGS) entry which is preliminary data.</text>
</comment>
<evidence type="ECO:0000313" key="6">
    <source>
        <dbReference type="Proteomes" id="UP001083770"/>
    </source>
</evidence>
<dbReference type="Gene3D" id="3.40.1280.10">
    <property type="match status" value="1"/>
</dbReference>
<dbReference type="InterPro" id="IPR029064">
    <property type="entry name" value="Ribosomal_eL30-like_sf"/>
</dbReference>
<accession>A0ABT4LV66</accession>
<dbReference type="PANTHER" id="PTHR43191:SF2">
    <property type="entry name" value="RRNA METHYLTRANSFERASE 3, MITOCHONDRIAL"/>
    <property type="match status" value="1"/>
</dbReference>
<keyword evidence="3" id="KW-0808">Transferase</keyword>
<dbReference type="InterPro" id="IPR053888">
    <property type="entry name" value="MRM3-like_sub_bind"/>
</dbReference>
<evidence type="ECO:0000256" key="2">
    <source>
        <dbReference type="ARBA" id="ARBA00022603"/>
    </source>
</evidence>
<dbReference type="InterPro" id="IPR051259">
    <property type="entry name" value="rRNA_Methyltransferase"/>
</dbReference>
<dbReference type="InterPro" id="IPR029028">
    <property type="entry name" value="Alpha/beta_knot_MTases"/>
</dbReference>
<dbReference type="SUPFAM" id="SSF75217">
    <property type="entry name" value="alpha/beta knot"/>
    <property type="match status" value="1"/>
</dbReference>
<dbReference type="SUPFAM" id="SSF55315">
    <property type="entry name" value="L30e-like"/>
    <property type="match status" value="1"/>
</dbReference>
<name>A0ABT4LV66_9PROT</name>
<dbReference type="EMBL" id="JAPWGW010000003">
    <property type="protein sequence ID" value="MCZ4298260.1"/>
    <property type="molecule type" value="Genomic_DNA"/>
</dbReference>
<proteinExistence type="inferred from homology"/>
<dbReference type="GO" id="GO:0032259">
    <property type="term" value="P:methylation"/>
    <property type="evidence" value="ECO:0007669"/>
    <property type="project" value="UniProtKB-KW"/>
</dbReference>
<dbReference type="Proteomes" id="UP001083770">
    <property type="component" value="Unassembled WGS sequence"/>
</dbReference>
<dbReference type="GO" id="GO:0008168">
    <property type="term" value="F:methyltransferase activity"/>
    <property type="evidence" value="ECO:0007669"/>
    <property type="project" value="UniProtKB-KW"/>
</dbReference>
<keyword evidence="2 5" id="KW-0489">Methyltransferase</keyword>
<dbReference type="PANTHER" id="PTHR43191">
    <property type="entry name" value="RRNA METHYLTRANSFERASE 3"/>
    <property type="match status" value="1"/>
</dbReference>
<dbReference type="InterPro" id="IPR013123">
    <property type="entry name" value="SpoU_subst-bd"/>
</dbReference>
<evidence type="ECO:0000256" key="3">
    <source>
        <dbReference type="ARBA" id="ARBA00022679"/>
    </source>
</evidence>
<protein>
    <submittedName>
        <fullName evidence="5">RNA methyltransferase</fullName>
    </submittedName>
</protein>
<dbReference type="SMART" id="SM00967">
    <property type="entry name" value="SpoU_sub_bind"/>
    <property type="match status" value="1"/>
</dbReference>
<dbReference type="InterPro" id="IPR029026">
    <property type="entry name" value="tRNA_m1G_MTases_N"/>
</dbReference>
<reference evidence="5" key="1">
    <citation type="submission" date="2022-12" db="EMBL/GenBank/DDBJ databases">
        <title>Bacterial isolates from different developmental stages of Nematostella vectensis.</title>
        <authorList>
            <person name="Fraune S."/>
        </authorList>
    </citation>
    <scope>NUCLEOTIDE SEQUENCE</scope>
    <source>
        <strain evidence="5">G21632-S1</strain>
    </source>
</reference>
<dbReference type="Gene3D" id="3.30.1330.30">
    <property type="match status" value="1"/>
</dbReference>
<dbReference type="Pfam" id="PF00588">
    <property type="entry name" value="SpoU_methylase"/>
    <property type="match status" value="1"/>
</dbReference>
<feature type="domain" description="RNA 2-O ribose methyltransferase substrate binding" evidence="4">
    <location>
        <begin position="80"/>
        <end position="156"/>
    </location>
</feature>
<comment type="similarity">
    <text evidence="1">Belongs to the class IV-like SAM-binding methyltransferase superfamily. RNA methyltransferase TrmH family.</text>
</comment>